<dbReference type="GO" id="GO:0003677">
    <property type="term" value="F:DNA binding"/>
    <property type="evidence" value="ECO:0007669"/>
    <property type="project" value="UniProtKB-KW"/>
</dbReference>
<feature type="domain" description="NGO1945-like C-terminal" evidence="2">
    <location>
        <begin position="136"/>
        <end position="226"/>
    </location>
</feature>
<reference evidence="3" key="1">
    <citation type="submission" date="2021-03" db="EMBL/GenBank/DDBJ databases">
        <title>Complete Genome of Pseudoalteromonas xiamenensis STKMTI.2, a new potential marine bacterium producing anti-Vibrio compounds.</title>
        <authorList>
            <person name="Handayani D.P."/>
            <person name="Isnansetyo A."/>
            <person name="Istiqomah I."/>
            <person name="Jumina J."/>
        </authorList>
    </citation>
    <scope>NUCLEOTIDE SEQUENCE</scope>
    <source>
        <strain evidence="3">STKMTI.2</strain>
    </source>
</reference>
<sequence>MRKPETSKQLFPQIEQRRLKVYQELFFNNVAGFVSSGFPVLKSLYQDEVWDALVRKFFTEHQCHTPYFLEIAEEFLTYLSTAYELNEHDPVFMLELAHYEWMELVLSIRQEDRTEKTIVQEQLHEENLYVSSKAAVVSYAYPVHQISTSFQPDVVDGERHYFVVFRNTNDDVQFVEINALTAMLLEAIRMQEGIKFESLLGILCQNLPQLTQEQLSVGAQQILGNFIQLGIVVSKNAQ</sequence>
<dbReference type="InterPro" id="IPR054098">
    <property type="entry name" value="NGO1945-like_C"/>
</dbReference>
<dbReference type="InterPro" id="IPR044922">
    <property type="entry name" value="DUF2063_N_sf"/>
</dbReference>
<accession>A0A975HM67</accession>
<dbReference type="Proteomes" id="UP000664904">
    <property type="component" value="Chromosome"/>
</dbReference>
<dbReference type="Gene3D" id="1.10.150.690">
    <property type="entry name" value="DUF2063"/>
    <property type="match status" value="1"/>
</dbReference>
<dbReference type="AlphaFoldDB" id="A0A975HM67"/>
<evidence type="ECO:0000313" key="4">
    <source>
        <dbReference type="Proteomes" id="UP000664904"/>
    </source>
</evidence>
<name>A0A975HM67_9GAMM</name>
<dbReference type="Gene3D" id="3.90.930.50">
    <property type="match status" value="1"/>
</dbReference>
<proteinExistence type="predicted"/>
<organism evidence="3 4">
    <name type="scientific">Pseudoalteromonas xiamenensis</name>
    <dbReference type="NCBI Taxonomy" id="882626"/>
    <lineage>
        <taxon>Bacteria</taxon>
        <taxon>Pseudomonadati</taxon>
        <taxon>Pseudomonadota</taxon>
        <taxon>Gammaproteobacteria</taxon>
        <taxon>Alteromonadales</taxon>
        <taxon>Pseudoalteromonadaceae</taxon>
        <taxon>Pseudoalteromonas</taxon>
    </lineage>
</organism>
<evidence type="ECO:0000313" key="3">
    <source>
        <dbReference type="EMBL" id="QTH72836.1"/>
    </source>
</evidence>
<protein>
    <submittedName>
        <fullName evidence="3">DNA-binding domain-containing protein</fullName>
    </submittedName>
</protein>
<evidence type="ECO:0000259" key="1">
    <source>
        <dbReference type="Pfam" id="PF09836"/>
    </source>
</evidence>
<dbReference type="KEGG" id="pxi:J5O05_03110"/>
<dbReference type="Pfam" id="PF09836">
    <property type="entry name" value="DUF2063"/>
    <property type="match status" value="1"/>
</dbReference>
<keyword evidence="3" id="KW-0238">DNA-binding</keyword>
<dbReference type="Pfam" id="PF22106">
    <property type="entry name" value="NGO1945_C"/>
    <property type="match status" value="1"/>
</dbReference>
<keyword evidence="4" id="KW-1185">Reference proteome</keyword>
<dbReference type="EMBL" id="CP072133">
    <property type="protein sequence ID" value="QTH72836.1"/>
    <property type="molecule type" value="Genomic_DNA"/>
</dbReference>
<evidence type="ECO:0000259" key="2">
    <source>
        <dbReference type="Pfam" id="PF22106"/>
    </source>
</evidence>
<gene>
    <name evidence="3" type="ORF">J5O05_03110</name>
</gene>
<feature type="domain" description="Putative DNA-binding" evidence="1">
    <location>
        <begin position="13"/>
        <end position="79"/>
    </location>
</feature>
<dbReference type="InterPro" id="IPR018640">
    <property type="entry name" value="DUF2063"/>
</dbReference>